<evidence type="ECO:0008006" key="3">
    <source>
        <dbReference type="Google" id="ProtNLM"/>
    </source>
</evidence>
<dbReference type="RefSeq" id="WP_004770743.1">
    <property type="nucleotide sequence ID" value="NZ_KB849357.1"/>
</dbReference>
<dbReference type="EMBL" id="APPC01000016">
    <property type="protein sequence ID" value="ENU92529.1"/>
    <property type="molecule type" value="Genomic_DNA"/>
</dbReference>
<accession>N8WC70</accession>
<protein>
    <recommendedName>
        <fullName evidence="3">HTH luxR-type domain-containing protein</fullName>
    </recommendedName>
</protein>
<reference evidence="1 2" key="1">
    <citation type="submission" date="2013-02" db="EMBL/GenBank/DDBJ databases">
        <title>The Genome Sequence of Acinetobacter sp. NIPH 758.</title>
        <authorList>
            <consortium name="The Broad Institute Genome Sequencing Platform"/>
            <consortium name="The Broad Institute Genome Sequencing Center for Infectious Disease"/>
            <person name="Cerqueira G."/>
            <person name="Feldgarden M."/>
            <person name="Courvalin P."/>
            <person name="Perichon B."/>
            <person name="Grillot-Courvalin C."/>
            <person name="Clermont D."/>
            <person name="Rocha E."/>
            <person name="Yoon E.-J."/>
            <person name="Nemec A."/>
            <person name="Walker B."/>
            <person name="Young S.K."/>
            <person name="Zeng Q."/>
            <person name="Gargeya S."/>
            <person name="Fitzgerald M."/>
            <person name="Haas B."/>
            <person name="Abouelleil A."/>
            <person name="Alvarado L."/>
            <person name="Arachchi H.M."/>
            <person name="Berlin A.M."/>
            <person name="Chapman S.B."/>
            <person name="Dewar J."/>
            <person name="Goldberg J."/>
            <person name="Griggs A."/>
            <person name="Gujja S."/>
            <person name="Hansen M."/>
            <person name="Howarth C."/>
            <person name="Imamovic A."/>
            <person name="Larimer J."/>
            <person name="McCowan C."/>
            <person name="Murphy C."/>
            <person name="Neiman D."/>
            <person name="Pearson M."/>
            <person name="Priest M."/>
            <person name="Roberts A."/>
            <person name="Saif S."/>
            <person name="Shea T."/>
            <person name="Sisk P."/>
            <person name="Sykes S."/>
            <person name="Wortman J."/>
            <person name="Nusbaum C."/>
            <person name="Birren B."/>
        </authorList>
    </citation>
    <scope>NUCLEOTIDE SEQUENCE [LARGE SCALE GENOMIC DNA]</scope>
    <source>
        <strain evidence="1 2">NIPH 758</strain>
    </source>
</reference>
<dbReference type="HOGENOM" id="CLU_2730798_0_0_6"/>
<evidence type="ECO:0000313" key="1">
    <source>
        <dbReference type="EMBL" id="ENU92529.1"/>
    </source>
</evidence>
<dbReference type="eggNOG" id="ENOG5030GK7">
    <property type="taxonomic scope" value="Bacteria"/>
</dbReference>
<evidence type="ECO:0000313" key="2">
    <source>
        <dbReference type="Proteomes" id="UP000013049"/>
    </source>
</evidence>
<dbReference type="Proteomes" id="UP000013049">
    <property type="component" value="Unassembled WGS sequence"/>
</dbReference>
<comment type="caution">
    <text evidence="1">The sequence shown here is derived from an EMBL/GenBank/DDBJ whole genome shotgun (WGS) entry which is preliminary data.</text>
</comment>
<proteinExistence type="predicted"/>
<organism evidence="1 2">
    <name type="scientific">Acinetobacter vivianii</name>
    <dbReference type="NCBI Taxonomy" id="1776742"/>
    <lineage>
        <taxon>Bacteria</taxon>
        <taxon>Pseudomonadati</taxon>
        <taxon>Pseudomonadota</taxon>
        <taxon>Gammaproteobacteria</taxon>
        <taxon>Moraxellales</taxon>
        <taxon>Moraxellaceae</taxon>
        <taxon>Acinetobacter</taxon>
    </lineage>
</organism>
<sequence>MTILNKKKIGRPRKSFRRTTGGWWDCELNVLCSMIEDNMPIPLIAEVLDRSIFSVHTKIRILNLKSNSKAA</sequence>
<gene>
    <name evidence="1" type="ORF">F971_01511</name>
</gene>
<name>N8WC70_9GAMM</name>
<dbReference type="AlphaFoldDB" id="N8WC70"/>